<dbReference type="RefSeq" id="WP_139671998.1">
    <property type="nucleotide sequence ID" value="NZ_VDMN01000001.1"/>
</dbReference>
<dbReference type="AlphaFoldDB" id="A0A5C4XP82"/>
<accession>A0A5C4XP82</accession>
<keyword evidence="2" id="KW-1185">Reference proteome</keyword>
<protein>
    <submittedName>
        <fullName evidence="1">Uncharacterized protein</fullName>
    </submittedName>
</protein>
<evidence type="ECO:0000313" key="1">
    <source>
        <dbReference type="EMBL" id="TNM65039.1"/>
    </source>
</evidence>
<name>A0A5C4XP82_9HYPH</name>
<proteinExistence type="predicted"/>
<dbReference type="Proteomes" id="UP000311605">
    <property type="component" value="Unassembled WGS sequence"/>
</dbReference>
<evidence type="ECO:0000313" key="2">
    <source>
        <dbReference type="Proteomes" id="UP000311605"/>
    </source>
</evidence>
<gene>
    <name evidence="1" type="ORF">FHP24_01715</name>
</gene>
<comment type="caution">
    <text evidence="1">The sequence shown here is derived from an EMBL/GenBank/DDBJ whole genome shotgun (WGS) entry which is preliminary data.</text>
</comment>
<sequence length="65" mass="7087">MLTKFVNAFRPSVVDAEGTGTYPDGLFAAVIARQPQFDGAAGLRSSYEQDYSVAKKLNEPLRPHS</sequence>
<dbReference type="EMBL" id="VDMN01000001">
    <property type="protein sequence ID" value="TNM65039.1"/>
    <property type="molecule type" value="Genomic_DNA"/>
</dbReference>
<organism evidence="1 2">
    <name type="scientific">Aliirhizobium smilacinae</name>
    <dbReference type="NCBI Taxonomy" id="1395944"/>
    <lineage>
        <taxon>Bacteria</taxon>
        <taxon>Pseudomonadati</taxon>
        <taxon>Pseudomonadota</taxon>
        <taxon>Alphaproteobacteria</taxon>
        <taxon>Hyphomicrobiales</taxon>
        <taxon>Rhizobiaceae</taxon>
        <taxon>Aliirhizobium</taxon>
    </lineage>
</organism>
<dbReference type="OrthoDB" id="8372831at2"/>
<reference evidence="1 2" key="1">
    <citation type="submission" date="2019-06" db="EMBL/GenBank/DDBJ databases">
        <title>The draft genome of Rhizobium smilacinae PTYR-5.</title>
        <authorList>
            <person name="Liu L."/>
            <person name="Li L."/>
            <person name="Zhang X."/>
        </authorList>
    </citation>
    <scope>NUCLEOTIDE SEQUENCE [LARGE SCALE GENOMIC DNA]</scope>
    <source>
        <strain evidence="1 2">PTYR-5</strain>
    </source>
</reference>